<dbReference type="PANTHER" id="PTHR43537:SF5">
    <property type="entry name" value="UXU OPERON TRANSCRIPTIONAL REGULATOR"/>
    <property type="match status" value="1"/>
</dbReference>
<dbReference type="OrthoDB" id="9788098at2"/>
<protein>
    <submittedName>
        <fullName evidence="5">GntR family transcriptional regulator</fullName>
    </submittedName>
</protein>
<dbReference type="GO" id="GO:0003677">
    <property type="term" value="F:DNA binding"/>
    <property type="evidence" value="ECO:0007669"/>
    <property type="project" value="UniProtKB-KW"/>
</dbReference>
<organism evidence="5 6">
    <name type="scientific">Inquilinus limosus</name>
    <dbReference type="NCBI Taxonomy" id="171674"/>
    <lineage>
        <taxon>Bacteria</taxon>
        <taxon>Pseudomonadati</taxon>
        <taxon>Pseudomonadota</taxon>
        <taxon>Alphaproteobacteria</taxon>
        <taxon>Rhodospirillales</taxon>
        <taxon>Rhodospirillaceae</taxon>
        <taxon>Inquilinus</taxon>
    </lineage>
</organism>
<dbReference type="GO" id="GO:0003700">
    <property type="term" value="F:DNA-binding transcription factor activity"/>
    <property type="evidence" value="ECO:0007669"/>
    <property type="project" value="InterPro"/>
</dbReference>
<keyword evidence="2" id="KW-0238">DNA-binding</keyword>
<gene>
    <name evidence="5" type="ORF">BWR60_24435</name>
</gene>
<dbReference type="CDD" id="cd07377">
    <property type="entry name" value="WHTH_GntR"/>
    <property type="match status" value="1"/>
</dbReference>
<dbReference type="InterPro" id="IPR000524">
    <property type="entry name" value="Tscrpt_reg_HTH_GntR"/>
</dbReference>
<dbReference type="Gene3D" id="1.20.120.530">
    <property type="entry name" value="GntR ligand-binding domain-like"/>
    <property type="match status" value="1"/>
</dbReference>
<dbReference type="InterPro" id="IPR011711">
    <property type="entry name" value="GntR_C"/>
</dbReference>
<dbReference type="Pfam" id="PF00392">
    <property type="entry name" value="GntR"/>
    <property type="match status" value="1"/>
</dbReference>
<feature type="domain" description="HTH gntR-type" evidence="4">
    <location>
        <begin position="13"/>
        <end position="80"/>
    </location>
</feature>
<proteinExistence type="predicted"/>
<evidence type="ECO:0000256" key="1">
    <source>
        <dbReference type="ARBA" id="ARBA00023015"/>
    </source>
</evidence>
<name>A0A211ZGZ4_9PROT</name>
<sequence length="229" mass="25206">MQMLAIAQDGMRPGKSAEVFDGLKRMIMLGEVAPGIALLELELAQRFQCSQGTVREALLALQEEGLVHRLPHKGTRVADCTEDEAVEMFRLRHGIETRGIARALRRPDPALLPDLTVLIEGMEAKAQAGDEYGQTELDRAFHRRLFRTAGLPAVEPLLHRCILHNHRFKITRSGERRDLTATAKRHWIIVEALAARDEAAAVAAIGHHIETIVDVGPSIFGAAPEGPKA</sequence>
<keyword evidence="6" id="KW-1185">Reference proteome</keyword>
<dbReference type="Proteomes" id="UP000196655">
    <property type="component" value="Unassembled WGS sequence"/>
</dbReference>
<dbReference type="Gene3D" id="1.10.10.10">
    <property type="entry name" value="Winged helix-like DNA-binding domain superfamily/Winged helix DNA-binding domain"/>
    <property type="match status" value="1"/>
</dbReference>
<dbReference type="SMART" id="SM00895">
    <property type="entry name" value="FCD"/>
    <property type="match status" value="1"/>
</dbReference>
<keyword evidence="1" id="KW-0805">Transcription regulation</keyword>
<evidence type="ECO:0000256" key="3">
    <source>
        <dbReference type="ARBA" id="ARBA00023163"/>
    </source>
</evidence>
<dbReference type="RefSeq" id="WP_088153845.1">
    <property type="nucleotide sequence ID" value="NZ_NHON01000056.1"/>
</dbReference>
<dbReference type="SUPFAM" id="SSF46785">
    <property type="entry name" value="Winged helix' DNA-binding domain"/>
    <property type="match status" value="1"/>
</dbReference>
<dbReference type="PANTHER" id="PTHR43537">
    <property type="entry name" value="TRANSCRIPTIONAL REGULATOR, GNTR FAMILY"/>
    <property type="match status" value="1"/>
</dbReference>
<dbReference type="PROSITE" id="PS50949">
    <property type="entry name" value="HTH_GNTR"/>
    <property type="match status" value="1"/>
</dbReference>
<reference evidence="6" key="1">
    <citation type="submission" date="2017-05" db="EMBL/GenBank/DDBJ databases">
        <authorList>
            <person name="Macchi M."/>
            <person name="Festa S."/>
            <person name="Coppotelli B.M."/>
            <person name="Morelli I.S."/>
        </authorList>
    </citation>
    <scope>NUCLEOTIDE SEQUENCE [LARGE SCALE GENOMIC DNA]</scope>
    <source>
        <strain evidence="6">I</strain>
    </source>
</reference>
<dbReference type="SMART" id="SM00345">
    <property type="entry name" value="HTH_GNTR"/>
    <property type="match status" value="1"/>
</dbReference>
<dbReference type="Pfam" id="PF07729">
    <property type="entry name" value="FCD"/>
    <property type="match status" value="1"/>
</dbReference>
<accession>A0A211ZGZ4</accession>
<dbReference type="InterPro" id="IPR036390">
    <property type="entry name" value="WH_DNA-bd_sf"/>
</dbReference>
<keyword evidence="3" id="KW-0804">Transcription</keyword>
<evidence type="ECO:0000313" key="5">
    <source>
        <dbReference type="EMBL" id="OWJ64510.1"/>
    </source>
</evidence>
<dbReference type="AlphaFoldDB" id="A0A211ZGZ4"/>
<dbReference type="SUPFAM" id="SSF48008">
    <property type="entry name" value="GntR ligand-binding domain-like"/>
    <property type="match status" value="1"/>
</dbReference>
<evidence type="ECO:0000313" key="6">
    <source>
        <dbReference type="Proteomes" id="UP000196655"/>
    </source>
</evidence>
<comment type="caution">
    <text evidence="5">The sequence shown here is derived from an EMBL/GenBank/DDBJ whole genome shotgun (WGS) entry which is preliminary data.</text>
</comment>
<dbReference type="EMBL" id="NHON01000056">
    <property type="protein sequence ID" value="OWJ64510.1"/>
    <property type="molecule type" value="Genomic_DNA"/>
</dbReference>
<dbReference type="InterPro" id="IPR036388">
    <property type="entry name" value="WH-like_DNA-bd_sf"/>
</dbReference>
<dbReference type="InterPro" id="IPR008920">
    <property type="entry name" value="TF_FadR/GntR_C"/>
</dbReference>
<evidence type="ECO:0000259" key="4">
    <source>
        <dbReference type="PROSITE" id="PS50949"/>
    </source>
</evidence>
<dbReference type="STRING" id="1122125.GCA_000423185_04465"/>
<evidence type="ECO:0000256" key="2">
    <source>
        <dbReference type="ARBA" id="ARBA00023125"/>
    </source>
</evidence>